<sequence length="128" mass="13907">MVYHLDTCMYPWLPRRCSIKYKTSPGAWTDLTGHDGAQLTHHLLLVFEALSDGQFERRDPLVDITGGGVGGAHGGEDGRRVPGLVGVCCSDARGRLGLGLAGVLGVGHRHLPLSPWRRSSWFPPLHCV</sequence>
<reference evidence="2" key="1">
    <citation type="journal article" date="2013" name="Nature">
        <title>Draft genome of the wheat A-genome progenitor Triticum urartu.</title>
        <authorList>
            <person name="Ling H.Q."/>
            <person name="Zhao S."/>
            <person name="Liu D."/>
            <person name="Wang J."/>
            <person name="Sun H."/>
            <person name="Zhang C."/>
            <person name="Fan H."/>
            <person name="Li D."/>
            <person name="Dong L."/>
            <person name="Tao Y."/>
            <person name="Gao C."/>
            <person name="Wu H."/>
            <person name="Li Y."/>
            <person name="Cui Y."/>
            <person name="Guo X."/>
            <person name="Zheng S."/>
            <person name="Wang B."/>
            <person name="Yu K."/>
            <person name="Liang Q."/>
            <person name="Yang W."/>
            <person name="Lou X."/>
            <person name="Chen J."/>
            <person name="Feng M."/>
            <person name="Jian J."/>
            <person name="Zhang X."/>
            <person name="Luo G."/>
            <person name="Jiang Y."/>
            <person name="Liu J."/>
            <person name="Wang Z."/>
            <person name="Sha Y."/>
            <person name="Zhang B."/>
            <person name="Wu H."/>
            <person name="Tang D."/>
            <person name="Shen Q."/>
            <person name="Xue P."/>
            <person name="Zou S."/>
            <person name="Wang X."/>
            <person name="Liu X."/>
            <person name="Wang F."/>
            <person name="Yang Y."/>
            <person name="An X."/>
            <person name="Dong Z."/>
            <person name="Zhang K."/>
            <person name="Zhang X."/>
            <person name="Luo M.C."/>
            <person name="Dvorak J."/>
            <person name="Tong Y."/>
            <person name="Wang J."/>
            <person name="Yang H."/>
            <person name="Li Z."/>
            <person name="Wang D."/>
            <person name="Zhang A."/>
            <person name="Wang J."/>
        </authorList>
    </citation>
    <scope>NUCLEOTIDE SEQUENCE</scope>
    <source>
        <strain evidence="2">cv. G1812</strain>
    </source>
</reference>
<evidence type="ECO:0000313" key="2">
    <source>
        <dbReference type="Proteomes" id="UP000015106"/>
    </source>
</evidence>
<evidence type="ECO:0000313" key="1">
    <source>
        <dbReference type="EnsemblPlants" id="TuG1812G0300004830.01.T01.cds425873"/>
    </source>
</evidence>
<name>A0A8R7U1G7_TRIUA</name>
<dbReference type="EnsemblPlants" id="TuG1812G0300004830.01.T01">
    <property type="protein sequence ID" value="TuG1812G0300004830.01.T01.cds425873"/>
    <property type="gene ID" value="TuG1812G0300004830.01"/>
</dbReference>
<dbReference type="Proteomes" id="UP000015106">
    <property type="component" value="Chromosome 3"/>
</dbReference>
<keyword evidence="2" id="KW-1185">Reference proteome</keyword>
<proteinExistence type="predicted"/>
<dbReference type="AlphaFoldDB" id="A0A8R7U1G7"/>
<reference evidence="1" key="3">
    <citation type="submission" date="2022-06" db="UniProtKB">
        <authorList>
            <consortium name="EnsemblPlants"/>
        </authorList>
    </citation>
    <scope>IDENTIFICATION</scope>
</reference>
<organism evidence="1 2">
    <name type="scientific">Triticum urartu</name>
    <name type="common">Red wild einkorn</name>
    <name type="synonym">Crithodium urartu</name>
    <dbReference type="NCBI Taxonomy" id="4572"/>
    <lineage>
        <taxon>Eukaryota</taxon>
        <taxon>Viridiplantae</taxon>
        <taxon>Streptophyta</taxon>
        <taxon>Embryophyta</taxon>
        <taxon>Tracheophyta</taxon>
        <taxon>Spermatophyta</taxon>
        <taxon>Magnoliopsida</taxon>
        <taxon>Liliopsida</taxon>
        <taxon>Poales</taxon>
        <taxon>Poaceae</taxon>
        <taxon>BOP clade</taxon>
        <taxon>Pooideae</taxon>
        <taxon>Triticodae</taxon>
        <taxon>Triticeae</taxon>
        <taxon>Triticinae</taxon>
        <taxon>Triticum</taxon>
    </lineage>
</organism>
<dbReference type="Gramene" id="TuG1812G0300004830.01.T01">
    <property type="protein sequence ID" value="TuG1812G0300004830.01.T01.cds425873"/>
    <property type="gene ID" value="TuG1812G0300004830.01"/>
</dbReference>
<reference evidence="1" key="2">
    <citation type="submission" date="2018-03" db="EMBL/GenBank/DDBJ databases">
        <title>The Triticum urartu genome reveals the dynamic nature of wheat genome evolution.</title>
        <authorList>
            <person name="Ling H."/>
            <person name="Ma B."/>
            <person name="Shi X."/>
            <person name="Liu H."/>
            <person name="Dong L."/>
            <person name="Sun H."/>
            <person name="Cao Y."/>
            <person name="Gao Q."/>
            <person name="Zheng S."/>
            <person name="Li Y."/>
            <person name="Yu Y."/>
            <person name="Du H."/>
            <person name="Qi M."/>
            <person name="Li Y."/>
            <person name="Yu H."/>
            <person name="Cui Y."/>
            <person name="Wang N."/>
            <person name="Chen C."/>
            <person name="Wu H."/>
            <person name="Zhao Y."/>
            <person name="Zhang J."/>
            <person name="Li Y."/>
            <person name="Zhou W."/>
            <person name="Zhang B."/>
            <person name="Hu W."/>
            <person name="Eijk M."/>
            <person name="Tang J."/>
            <person name="Witsenboer H."/>
            <person name="Zhao S."/>
            <person name="Li Z."/>
            <person name="Zhang A."/>
            <person name="Wang D."/>
            <person name="Liang C."/>
        </authorList>
    </citation>
    <scope>NUCLEOTIDE SEQUENCE [LARGE SCALE GENOMIC DNA]</scope>
    <source>
        <strain evidence="1">cv. G1812</strain>
    </source>
</reference>
<accession>A0A8R7U1G7</accession>
<protein>
    <submittedName>
        <fullName evidence="1">Uncharacterized protein</fullName>
    </submittedName>
</protein>